<gene>
    <name evidence="8" type="ordered locus">CLDAP_24750</name>
</gene>
<evidence type="ECO:0000313" key="8">
    <source>
        <dbReference type="EMBL" id="BAM00515.1"/>
    </source>
</evidence>
<dbReference type="InterPro" id="IPR003593">
    <property type="entry name" value="AAA+_ATPase"/>
</dbReference>
<protein>
    <submittedName>
        <fullName evidence="8">Putative ABC transporter ATP-binding protein</fullName>
    </submittedName>
</protein>
<keyword evidence="2" id="KW-1003">Cell membrane</keyword>
<dbReference type="InterPro" id="IPR003439">
    <property type="entry name" value="ABC_transporter-like_ATP-bd"/>
</dbReference>
<keyword evidence="1" id="KW-0813">Transport</keyword>
<feature type="domain" description="ABC transporter" evidence="7">
    <location>
        <begin position="4"/>
        <end position="236"/>
    </location>
</feature>
<keyword evidence="6" id="KW-0472">Membrane</keyword>
<dbReference type="Proteomes" id="UP000007880">
    <property type="component" value="Chromosome"/>
</dbReference>
<dbReference type="InterPro" id="IPR047641">
    <property type="entry name" value="ABC_transpr_MalK/UgpC-like"/>
</dbReference>
<dbReference type="SUPFAM" id="SSF50331">
    <property type="entry name" value="MOP-like"/>
    <property type="match status" value="1"/>
</dbReference>
<dbReference type="SMART" id="SM00382">
    <property type="entry name" value="AAA"/>
    <property type="match status" value="1"/>
</dbReference>
<dbReference type="Gene3D" id="2.40.50.100">
    <property type="match status" value="1"/>
</dbReference>
<dbReference type="Pfam" id="PF00005">
    <property type="entry name" value="ABC_tran"/>
    <property type="match status" value="1"/>
</dbReference>
<dbReference type="GO" id="GO:0008643">
    <property type="term" value="P:carbohydrate transport"/>
    <property type="evidence" value="ECO:0007669"/>
    <property type="project" value="InterPro"/>
</dbReference>
<reference evidence="8 9" key="1">
    <citation type="submission" date="2012-02" db="EMBL/GenBank/DDBJ databases">
        <title>Complete genome sequence of Caldilinea aerophila DSM 14535 (= NBRC 102666).</title>
        <authorList>
            <person name="Oguchi A."/>
            <person name="Hosoyama A."/>
            <person name="Sekine M."/>
            <person name="Fukai R."/>
            <person name="Kato Y."/>
            <person name="Nakamura S."/>
            <person name="Hanada S."/>
            <person name="Yamazaki S."/>
            <person name="Fujita N."/>
        </authorList>
    </citation>
    <scope>NUCLEOTIDE SEQUENCE [LARGE SCALE GENOMIC DNA]</scope>
    <source>
        <strain evidence="9">DSM 14535 / JCM 11387 / NBRC 104270 / STL-6-O1</strain>
    </source>
</reference>
<dbReference type="GO" id="GO:0055052">
    <property type="term" value="C:ATP-binding cassette (ABC) transporter complex, substrate-binding subunit-containing"/>
    <property type="evidence" value="ECO:0007669"/>
    <property type="project" value="TreeGrafter"/>
</dbReference>
<evidence type="ECO:0000256" key="2">
    <source>
        <dbReference type="ARBA" id="ARBA00022475"/>
    </source>
</evidence>
<dbReference type="KEGG" id="cap:CLDAP_24750"/>
<dbReference type="AlphaFoldDB" id="I0I5H7"/>
<organism evidence="8 9">
    <name type="scientific">Caldilinea aerophila (strain DSM 14535 / JCM 11387 / NBRC 104270 / STL-6-O1)</name>
    <dbReference type="NCBI Taxonomy" id="926550"/>
    <lineage>
        <taxon>Bacteria</taxon>
        <taxon>Bacillati</taxon>
        <taxon>Chloroflexota</taxon>
        <taxon>Caldilineae</taxon>
        <taxon>Caldilineales</taxon>
        <taxon>Caldilineaceae</taxon>
        <taxon>Caldilinea</taxon>
    </lineage>
</organism>
<dbReference type="FunFam" id="3.40.50.300:FF:000042">
    <property type="entry name" value="Maltose/maltodextrin ABC transporter, ATP-binding protein"/>
    <property type="match status" value="1"/>
</dbReference>
<dbReference type="PANTHER" id="PTHR43875:SF15">
    <property type="entry name" value="TREHALOSE IMPORT ATP-BINDING PROTEIN SUGC"/>
    <property type="match status" value="1"/>
</dbReference>
<dbReference type="PATRIC" id="fig|926550.5.peg.2703"/>
<dbReference type="InterPro" id="IPR040582">
    <property type="entry name" value="OB_MalK-like"/>
</dbReference>
<dbReference type="HOGENOM" id="CLU_000604_1_1_0"/>
<dbReference type="SUPFAM" id="SSF52540">
    <property type="entry name" value="P-loop containing nucleoside triphosphate hydrolases"/>
    <property type="match status" value="1"/>
</dbReference>
<keyword evidence="9" id="KW-1185">Reference proteome</keyword>
<evidence type="ECO:0000256" key="1">
    <source>
        <dbReference type="ARBA" id="ARBA00022448"/>
    </source>
</evidence>
<dbReference type="InterPro" id="IPR027417">
    <property type="entry name" value="P-loop_NTPase"/>
</dbReference>
<dbReference type="EMBL" id="AP012337">
    <property type="protein sequence ID" value="BAM00515.1"/>
    <property type="molecule type" value="Genomic_DNA"/>
</dbReference>
<dbReference type="InterPro" id="IPR008995">
    <property type="entry name" value="Mo/tungstate-bd_C_term_dom"/>
</dbReference>
<dbReference type="GO" id="GO:0016887">
    <property type="term" value="F:ATP hydrolysis activity"/>
    <property type="evidence" value="ECO:0007669"/>
    <property type="project" value="InterPro"/>
</dbReference>
<dbReference type="eggNOG" id="COG3842">
    <property type="taxonomic scope" value="Bacteria"/>
</dbReference>
<evidence type="ECO:0000256" key="3">
    <source>
        <dbReference type="ARBA" id="ARBA00022741"/>
    </source>
</evidence>
<dbReference type="STRING" id="926550.CLDAP_24750"/>
<evidence type="ECO:0000256" key="4">
    <source>
        <dbReference type="ARBA" id="ARBA00022840"/>
    </source>
</evidence>
<dbReference type="RefSeq" id="WP_014433747.1">
    <property type="nucleotide sequence ID" value="NC_017079.1"/>
</dbReference>
<dbReference type="InterPro" id="IPR012340">
    <property type="entry name" value="NA-bd_OB-fold"/>
</dbReference>
<dbReference type="Pfam" id="PF17912">
    <property type="entry name" value="OB_MalK"/>
    <property type="match status" value="1"/>
</dbReference>
<evidence type="ECO:0000259" key="7">
    <source>
        <dbReference type="PROSITE" id="PS50893"/>
    </source>
</evidence>
<keyword evidence="3" id="KW-0547">Nucleotide-binding</keyword>
<dbReference type="GO" id="GO:0005524">
    <property type="term" value="F:ATP binding"/>
    <property type="evidence" value="ECO:0007669"/>
    <property type="project" value="UniProtKB-KW"/>
</dbReference>
<dbReference type="GO" id="GO:0140359">
    <property type="term" value="F:ABC-type transporter activity"/>
    <property type="evidence" value="ECO:0007669"/>
    <property type="project" value="InterPro"/>
</dbReference>
<keyword evidence="4 8" id="KW-0067">ATP-binding</keyword>
<dbReference type="PANTHER" id="PTHR43875">
    <property type="entry name" value="MALTODEXTRIN IMPORT ATP-BINDING PROTEIN MSMX"/>
    <property type="match status" value="1"/>
</dbReference>
<dbReference type="CDD" id="cd03301">
    <property type="entry name" value="ABC_MalK_N"/>
    <property type="match status" value="1"/>
</dbReference>
<dbReference type="Gene3D" id="3.40.50.300">
    <property type="entry name" value="P-loop containing nucleotide triphosphate hydrolases"/>
    <property type="match status" value="1"/>
</dbReference>
<dbReference type="InterPro" id="IPR015855">
    <property type="entry name" value="ABC_transpr_MalK-like"/>
</dbReference>
<dbReference type="PROSITE" id="PS50893">
    <property type="entry name" value="ABC_TRANSPORTER_2"/>
    <property type="match status" value="1"/>
</dbReference>
<proteinExistence type="predicted"/>
<sequence>MATLRLEHLTKDFGKVRAVNDLSLAVEDGEFIVMLGPSGAGKTTTLKLIAGVETPTSGKIYIGDRLMNAIEPHHRNVAMAFESYALYPHMTVKENIAFPLRAPGRTFSEAEIERRVRNVCEMLNIHTLMDRLPQHLSNGQKQRVALGRAMVREPDVLLLDEPISHLDAKLRHRMRQEFKALEADIRYTTIYVTHDYLEALSLGDRLVVLDHGVIQQIGKPNEVFVNPVNVFVSKLLGYPQINLATCTVQQVGDDLHLISLDGAIAVAVPPRLREALLKHKGEHVILGVRPMHLHPIPDGAESAGVNVLKGVVYVFERLGAKGVLTVTVGQNQLDVLTPIEVDYAIDEPVRLAVEAEHILIFDAKTERNVLCMD</sequence>
<name>I0I5H7_CALAS</name>
<evidence type="ECO:0000313" key="9">
    <source>
        <dbReference type="Proteomes" id="UP000007880"/>
    </source>
</evidence>
<dbReference type="Gene3D" id="2.40.50.140">
    <property type="entry name" value="Nucleic acid-binding proteins"/>
    <property type="match status" value="1"/>
</dbReference>
<keyword evidence="5" id="KW-1278">Translocase</keyword>
<dbReference type="OrthoDB" id="9778160at2"/>
<evidence type="ECO:0000256" key="5">
    <source>
        <dbReference type="ARBA" id="ARBA00022967"/>
    </source>
</evidence>
<accession>I0I5H7</accession>
<evidence type="ECO:0000256" key="6">
    <source>
        <dbReference type="ARBA" id="ARBA00023136"/>
    </source>
</evidence>